<sequence>IEEESVPTAAGLSTAARVVTSSFKKPTNTTCVFCDKPHQSKDCYTAPKLSFEEKKQKLVKAKCCFLCFRKNHLSFQCRDKGRCQACLGRHHVLMCSKANNQRKYKTNIGGNQTPEKKEAITRTVTNCFSGSSLSECLKEVPLQTVKVKVSGPDGTEKVVRAVLDPGAQKSALLKSTATALKLPTSHTVLLGHCLYSGKQTKFTQHKVHRAEVRSLDDSFAMELNLIDEDTIVVGVPTV</sequence>
<evidence type="ECO:0000313" key="2">
    <source>
        <dbReference type="Proteomes" id="UP000708208"/>
    </source>
</evidence>
<proteinExistence type="predicted"/>
<reference evidence="1" key="1">
    <citation type="submission" date="2021-06" db="EMBL/GenBank/DDBJ databases">
        <authorList>
            <person name="Hodson N. C."/>
            <person name="Mongue J. A."/>
            <person name="Jaron S. K."/>
        </authorList>
    </citation>
    <scope>NUCLEOTIDE SEQUENCE</scope>
</reference>
<name>A0A8J2L2C9_9HEXA</name>
<keyword evidence="2" id="KW-1185">Reference proteome</keyword>
<protein>
    <recommendedName>
        <fullName evidence="3">Peptidase aspartic putative domain-containing protein</fullName>
    </recommendedName>
</protein>
<evidence type="ECO:0000313" key="1">
    <source>
        <dbReference type="EMBL" id="CAG7824050.1"/>
    </source>
</evidence>
<organism evidence="1 2">
    <name type="scientific">Allacma fusca</name>
    <dbReference type="NCBI Taxonomy" id="39272"/>
    <lineage>
        <taxon>Eukaryota</taxon>
        <taxon>Metazoa</taxon>
        <taxon>Ecdysozoa</taxon>
        <taxon>Arthropoda</taxon>
        <taxon>Hexapoda</taxon>
        <taxon>Collembola</taxon>
        <taxon>Symphypleona</taxon>
        <taxon>Sminthuridae</taxon>
        <taxon>Allacma</taxon>
    </lineage>
</organism>
<feature type="non-terminal residue" evidence="1">
    <location>
        <position position="1"/>
    </location>
</feature>
<evidence type="ECO:0008006" key="3">
    <source>
        <dbReference type="Google" id="ProtNLM"/>
    </source>
</evidence>
<dbReference type="OrthoDB" id="5967017at2759"/>
<dbReference type="EMBL" id="CAJVCH010531502">
    <property type="protein sequence ID" value="CAG7824050.1"/>
    <property type="molecule type" value="Genomic_DNA"/>
</dbReference>
<accession>A0A8J2L2C9</accession>
<dbReference type="AlphaFoldDB" id="A0A8J2L2C9"/>
<dbReference type="PANTHER" id="PTHR47331">
    <property type="entry name" value="PHD-TYPE DOMAIN-CONTAINING PROTEIN"/>
    <property type="match status" value="1"/>
</dbReference>
<gene>
    <name evidence="1" type="ORF">AFUS01_LOCUS34230</name>
</gene>
<dbReference type="Proteomes" id="UP000708208">
    <property type="component" value="Unassembled WGS sequence"/>
</dbReference>
<dbReference type="PANTHER" id="PTHR47331:SF5">
    <property type="entry name" value="RIBONUCLEASE H"/>
    <property type="match status" value="1"/>
</dbReference>
<comment type="caution">
    <text evidence="1">The sequence shown here is derived from an EMBL/GenBank/DDBJ whole genome shotgun (WGS) entry which is preliminary data.</text>
</comment>
<feature type="non-terminal residue" evidence="1">
    <location>
        <position position="238"/>
    </location>
</feature>